<reference evidence="2 3" key="1">
    <citation type="submission" date="2020-06" db="EMBL/GenBank/DDBJ databases">
        <title>High-quality draft genome of sulfate reducer Desulfobacter latus type strain AcrS2 isolated from marine sediment.</title>
        <authorList>
            <person name="Hoppe M."/>
            <person name="Larsen C.K."/>
            <person name="Marshall I.P.G."/>
            <person name="Schramm A."/>
            <person name="Marietou A.G."/>
        </authorList>
    </citation>
    <scope>NUCLEOTIDE SEQUENCE [LARGE SCALE GENOMIC DNA]</scope>
    <source>
        <strain evidence="2 3">AcRS2</strain>
    </source>
</reference>
<dbReference type="Proteomes" id="UP000553343">
    <property type="component" value="Unassembled WGS sequence"/>
</dbReference>
<evidence type="ECO:0008006" key="4">
    <source>
        <dbReference type="Google" id="ProtNLM"/>
    </source>
</evidence>
<dbReference type="RefSeq" id="WP_178367133.1">
    <property type="nucleotide sequence ID" value="NZ_JACADJ010000042.1"/>
</dbReference>
<evidence type="ECO:0000313" key="3">
    <source>
        <dbReference type="Proteomes" id="UP000553343"/>
    </source>
</evidence>
<sequence length="274" mass="32990">MYYIYFSFIFILSGLMFLECKRRSLPKWWAAIVFAAPVTTPYFIAKSRKGQSLTLVTIFLVCFSLVTAGEIFIHSKMKSKYKYAKLPPVTQQLIHYSEILKQTNQRLDNNIAEFKHHSSVHSNIDRLEQTIFFISELRHALYDNQAAIKQIVEFVGNHRDFLSKKNLQWVYEIKRFYNNRIVIAHFKSLESYLDNFETLLRFCYRNFDAITKAESTIHLKNYDEYYLRYRRTVESYKRLNVKRIQFQNDFTKRYPEIKGYLPAKRQTETLRLWE</sequence>
<proteinExistence type="predicted"/>
<evidence type="ECO:0000313" key="2">
    <source>
        <dbReference type="EMBL" id="NWH05675.1"/>
    </source>
</evidence>
<gene>
    <name evidence="2" type="ORF">HXW94_11885</name>
</gene>
<dbReference type="AlphaFoldDB" id="A0A850T8Y5"/>
<dbReference type="EMBL" id="JACADJ010000042">
    <property type="protein sequence ID" value="NWH05675.1"/>
    <property type="molecule type" value="Genomic_DNA"/>
</dbReference>
<keyword evidence="3" id="KW-1185">Reference proteome</keyword>
<protein>
    <recommendedName>
        <fullName evidence="4">DUF4760 domain-containing protein</fullName>
    </recommendedName>
</protein>
<organism evidence="2 3">
    <name type="scientific">Desulfobacter latus</name>
    <dbReference type="NCBI Taxonomy" id="2292"/>
    <lineage>
        <taxon>Bacteria</taxon>
        <taxon>Pseudomonadati</taxon>
        <taxon>Thermodesulfobacteriota</taxon>
        <taxon>Desulfobacteria</taxon>
        <taxon>Desulfobacterales</taxon>
        <taxon>Desulfobacteraceae</taxon>
        <taxon>Desulfobacter</taxon>
    </lineage>
</organism>
<accession>A0A850T8Y5</accession>
<keyword evidence="1" id="KW-0472">Membrane</keyword>
<name>A0A850T8Y5_9BACT</name>
<feature type="transmembrane region" description="Helical" evidence="1">
    <location>
        <begin position="51"/>
        <end position="73"/>
    </location>
</feature>
<feature type="transmembrane region" description="Helical" evidence="1">
    <location>
        <begin position="6"/>
        <end position="21"/>
    </location>
</feature>
<feature type="transmembrane region" description="Helical" evidence="1">
    <location>
        <begin position="28"/>
        <end position="45"/>
    </location>
</feature>
<evidence type="ECO:0000256" key="1">
    <source>
        <dbReference type="SAM" id="Phobius"/>
    </source>
</evidence>
<keyword evidence="1" id="KW-0812">Transmembrane</keyword>
<keyword evidence="1" id="KW-1133">Transmembrane helix</keyword>
<comment type="caution">
    <text evidence="2">The sequence shown here is derived from an EMBL/GenBank/DDBJ whole genome shotgun (WGS) entry which is preliminary data.</text>
</comment>